<feature type="transmembrane region" description="Helical" evidence="1">
    <location>
        <begin position="102"/>
        <end position="121"/>
    </location>
</feature>
<dbReference type="OrthoDB" id="4771706at2759"/>
<evidence type="ECO:0000313" key="2">
    <source>
        <dbReference type="EMBL" id="OJJ37978.1"/>
    </source>
</evidence>
<dbReference type="EMBL" id="KV878211">
    <property type="protein sequence ID" value="OJJ37978.1"/>
    <property type="molecule type" value="Genomic_DNA"/>
</dbReference>
<keyword evidence="1" id="KW-1133">Transmembrane helix</keyword>
<dbReference type="RefSeq" id="XP_040691654.1">
    <property type="nucleotide sequence ID" value="XM_040830789.1"/>
</dbReference>
<dbReference type="VEuPathDB" id="FungiDB:ASPWEDRAFT_171430"/>
<dbReference type="Proteomes" id="UP000184383">
    <property type="component" value="Unassembled WGS sequence"/>
</dbReference>
<dbReference type="AlphaFoldDB" id="A0A1L9RT03"/>
<dbReference type="GeneID" id="63746637"/>
<keyword evidence="1" id="KW-0812">Transmembrane</keyword>
<keyword evidence="1" id="KW-0472">Membrane</keyword>
<sequence length="172" mass="19294">MIEEELPLFNIPSTFPSSTATPNEVRTYLGLVLASKHDTNPDYANEIANKWVLGRGSHLHKATRDDFITTFGREVGGYLYSSVQEDISSSWYHHLYCFFSHWAPPVCTVLALIFLAMACLYPDQYKEYLRYASYCLGPPLFACAFTREGDQRAAMCLGGGVCTCLMVVLLLV</sequence>
<keyword evidence="3" id="KW-1185">Reference proteome</keyword>
<feature type="transmembrane region" description="Helical" evidence="1">
    <location>
        <begin position="153"/>
        <end position="171"/>
    </location>
</feature>
<protein>
    <submittedName>
        <fullName evidence="2">Uncharacterized protein</fullName>
    </submittedName>
</protein>
<organism evidence="2 3">
    <name type="scientific">Aspergillus wentii DTO 134E9</name>
    <dbReference type="NCBI Taxonomy" id="1073089"/>
    <lineage>
        <taxon>Eukaryota</taxon>
        <taxon>Fungi</taxon>
        <taxon>Dikarya</taxon>
        <taxon>Ascomycota</taxon>
        <taxon>Pezizomycotina</taxon>
        <taxon>Eurotiomycetes</taxon>
        <taxon>Eurotiomycetidae</taxon>
        <taxon>Eurotiales</taxon>
        <taxon>Aspergillaceae</taxon>
        <taxon>Aspergillus</taxon>
        <taxon>Aspergillus subgen. Cremei</taxon>
    </lineage>
</organism>
<proteinExistence type="predicted"/>
<accession>A0A1L9RT03</accession>
<evidence type="ECO:0000256" key="1">
    <source>
        <dbReference type="SAM" id="Phobius"/>
    </source>
</evidence>
<gene>
    <name evidence="2" type="ORF">ASPWEDRAFT_171430</name>
</gene>
<reference evidence="3" key="1">
    <citation type="journal article" date="2017" name="Genome Biol.">
        <title>Comparative genomics reveals high biological diversity and specific adaptations in the industrially and medically important fungal genus Aspergillus.</title>
        <authorList>
            <person name="de Vries R.P."/>
            <person name="Riley R."/>
            <person name="Wiebenga A."/>
            <person name="Aguilar-Osorio G."/>
            <person name="Amillis S."/>
            <person name="Uchima C.A."/>
            <person name="Anderluh G."/>
            <person name="Asadollahi M."/>
            <person name="Askin M."/>
            <person name="Barry K."/>
            <person name="Battaglia E."/>
            <person name="Bayram O."/>
            <person name="Benocci T."/>
            <person name="Braus-Stromeyer S.A."/>
            <person name="Caldana C."/>
            <person name="Canovas D."/>
            <person name="Cerqueira G.C."/>
            <person name="Chen F."/>
            <person name="Chen W."/>
            <person name="Choi C."/>
            <person name="Clum A."/>
            <person name="Dos Santos R.A."/>
            <person name="Damasio A.R."/>
            <person name="Diallinas G."/>
            <person name="Emri T."/>
            <person name="Fekete E."/>
            <person name="Flipphi M."/>
            <person name="Freyberg S."/>
            <person name="Gallo A."/>
            <person name="Gournas C."/>
            <person name="Habgood R."/>
            <person name="Hainaut M."/>
            <person name="Harispe M.L."/>
            <person name="Henrissat B."/>
            <person name="Hilden K.S."/>
            <person name="Hope R."/>
            <person name="Hossain A."/>
            <person name="Karabika E."/>
            <person name="Karaffa L."/>
            <person name="Karanyi Z."/>
            <person name="Krasevec N."/>
            <person name="Kuo A."/>
            <person name="Kusch H."/>
            <person name="LaButti K."/>
            <person name="Lagendijk E.L."/>
            <person name="Lapidus A."/>
            <person name="Levasseur A."/>
            <person name="Lindquist E."/>
            <person name="Lipzen A."/>
            <person name="Logrieco A.F."/>
            <person name="MacCabe A."/>
            <person name="Maekelae M.R."/>
            <person name="Malavazi I."/>
            <person name="Melin P."/>
            <person name="Meyer V."/>
            <person name="Mielnichuk N."/>
            <person name="Miskei M."/>
            <person name="Molnar A.P."/>
            <person name="Mule G."/>
            <person name="Ngan C.Y."/>
            <person name="Orejas M."/>
            <person name="Orosz E."/>
            <person name="Ouedraogo J.P."/>
            <person name="Overkamp K.M."/>
            <person name="Park H.-S."/>
            <person name="Perrone G."/>
            <person name="Piumi F."/>
            <person name="Punt P.J."/>
            <person name="Ram A.F."/>
            <person name="Ramon A."/>
            <person name="Rauscher S."/>
            <person name="Record E."/>
            <person name="Riano-Pachon D.M."/>
            <person name="Robert V."/>
            <person name="Roehrig J."/>
            <person name="Ruller R."/>
            <person name="Salamov A."/>
            <person name="Salih N.S."/>
            <person name="Samson R.A."/>
            <person name="Sandor E."/>
            <person name="Sanguinetti M."/>
            <person name="Schuetze T."/>
            <person name="Sepcic K."/>
            <person name="Shelest E."/>
            <person name="Sherlock G."/>
            <person name="Sophianopoulou V."/>
            <person name="Squina F.M."/>
            <person name="Sun H."/>
            <person name="Susca A."/>
            <person name="Todd R.B."/>
            <person name="Tsang A."/>
            <person name="Unkles S.E."/>
            <person name="van de Wiele N."/>
            <person name="van Rossen-Uffink D."/>
            <person name="Oliveira J.V."/>
            <person name="Vesth T.C."/>
            <person name="Visser J."/>
            <person name="Yu J.-H."/>
            <person name="Zhou M."/>
            <person name="Andersen M.R."/>
            <person name="Archer D.B."/>
            <person name="Baker S.E."/>
            <person name="Benoit I."/>
            <person name="Brakhage A.A."/>
            <person name="Braus G.H."/>
            <person name="Fischer R."/>
            <person name="Frisvad J.C."/>
            <person name="Goldman G.H."/>
            <person name="Houbraken J."/>
            <person name="Oakley B."/>
            <person name="Pocsi I."/>
            <person name="Scazzocchio C."/>
            <person name="Seiboth B."/>
            <person name="vanKuyk P.A."/>
            <person name="Wortman J."/>
            <person name="Dyer P.S."/>
            <person name="Grigoriev I.V."/>
        </authorList>
    </citation>
    <scope>NUCLEOTIDE SEQUENCE [LARGE SCALE GENOMIC DNA]</scope>
    <source>
        <strain evidence="3">DTO 134E9</strain>
    </source>
</reference>
<evidence type="ECO:0000313" key="3">
    <source>
        <dbReference type="Proteomes" id="UP000184383"/>
    </source>
</evidence>
<name>A0A1L9RT03_ASPWE</name>